<evidence type="ECO:0000256" key="2">
    <source>
        <dbReference type="ARBA" id="ARBA00022801"/>
    </source>
</evidence>
<dbReference type="SFLD" id="SFLDS00003">
    <property type="entry name" value="Haloacid_Dehalogenase"/>
    <property type="match status" value="1"/>
</dbReference>
<dbReference type="CDD" id="cd02588">
    <property type="entry name" value="HAD_L2-DEX"/>
    <property type="match status" value="1"/>
</dbReference>
<dbReference type="NCBIfam" id="TIGR01493">
    <property type="entry name" value="HAD-SF-IA-v2"/>
    <property type="match status" value="1"/>
</dbReference>
<dbReference type="GO" id="GO:0019120">
    <property type="term" value="F:hydrolase activity, acting on acid halide bonds, in C-halide compounds"/>
    <property type="evidence" value="ECO:0007669"/>
    <property type="project" value="InterPro"/>
</dbReference>
<keyword evidence="2" id="KW-0378">Hydrolase</keyword>
<dbReference type="InterPro" id="IPR051540">
    <property type="entry name" value="S-2-haloacid_dehalogenase"/>
</dbReference>
<keyword evidence="4" id="KW-1185">Reference proteome</keyword>
<dbReference type="EMBL" id="QBKQ01000001">
    <property type="protein sequence ID" value="PTX44851.1"/>
    <property type="molecule type" value="Genomic_DNA"/>
</dbReference>
<gene>
    <name evidence="3" type="ORF">C8P64_0834</name>
</gene>
<evidence type="ECO:0000313" key="4">
    <source>
        <dbReference type="Proteomes" id="UP000244174"/>
    </source>
</evidence>
<dbReference type="SFLD" id="SFLDG01129">
    <property type="entry name" value="C1.5:_HAD__Beta-PGM__Phosphata"/>
    <property type="match status" value="1"/>
</dbReference>
<dbReference type="InterPro" id="IPR006328">
    <property type="entry name" value="2-HAD"/>
</dbReference>
<proteinExistence type="inferred from homology"/>
<dbReference type="Proteomes" id="UP000244174">
    <property type="component" value="Unassembled WGS sequence"/>
</dbReference>
<evidence type="ECO:0000256" key="1">
    <source>
        <dbReference type="ARBA" id="ARBA00008106"/>
    </source>
</evidence>
<dbReference type="SUPFAM" id="SSF56784">
    <property type="entry name" value="HAD-like"/>
    <property type="match status" value="1"/>
</dbReference>
<dbReference type="NCBIfam" id="TIGR01428">
    <property type="entry name" value="HAD_type_II"/>
    <property type="match status" value="1"/>
</dbReference>
<reference evidence="3 4" key="1">
    <citation type="submission" date="2018-04" db="EMBL/GenBank/DDBJ databases">
        <title>Genomic Encyclopedia of Archaeal and Bacterial Type Strains, Phase II (KMG-II): from individual species to whole genera.</title>
        <authorList>
            <person name="Goeker M."/>
        </authorList>
    </citation>
    <scope>NUCLEOTIDE SEQUENCE [LARGE SCALE GENOMIC DNA]</scope>
    <source>
        <strain evidence="3 4">DSM 23082</strain>
    </source>
</reference>
<dbReference type="OrthoDB" id="264363at2"/>
<organism evidence="3 4">
    <name type="scientific">Christiangramia gaetbulicola</name>
    <dbReference type="NCBI Taxonomy" id="703340"/>
    <lineage>
        <taxon>Bacteria</taxon>
        <taxon>Pseudomonadati</taxon>
        <taxon>Bacteroidota</taxon>
        <taxon>Flavobacteriia</taxon>
        <taxon>Flavobacteriales</taxon>
        <taxon>Flavobacteriaceae</taxon>
        <taxon>Christiangramia</taxon>
    </lineage>
</organism>
<dbReference type="Gene3D" id="3.40.50.1000">
    <property type="entry name" value="HAD superfamily/HAD-like"/>
    <property type="match status" value="1"/>
</dbReference>
<dbReference type="PRINTS" id="PR00413">
    <property type="entry name" value="HADHALOGNASE"/>
</dbReference>
<name>A0A2T6AM04_9FLAO</name>
<comment type="caution">
    <text evidence="3">The sequence shown here is derived from an EMBL/GenBank/DDBJ whole genome shotgun (WGS) entry which is preliminary data.</text>
</comment>
<comment type="similarity">
    <text evidence="1">Belongs to the HAD-like hydrolase superfamily. S-2-haloalkanoic acid dehalogenase family.</text>
</comment>
<dbReference type="InterPro" id="IPR006439">
    <property type="entry name" value="HAD-SF_hydro_IA"/>
</dbReference>
<dbReference type="PANTHER" id="PTHR43316:SF3">
    <property type="entry name" value="HALOACID DEHALOGENASE, TYPE II (AFU_ORTHOLOGUE AFUA_2G07750)-RELATED"/>
    <property type="match status" value="1"/>
</dbReference>
<dbReference type="RefSeq" id="WP_108170765.1">
    <property type="nucleotide sequence ID" value="NZ_QBKQ01000001.1"/>
</dbReference>
<dbReference type="InterPro" id="IPR023198">
    <property type="entry name" value="PGP-like_dom2"/>
</dbReference>
<dbReference type="InterPro" id="IPR036412">
    <property type="entry name" value="HAD-like_sf"/>
</dbReference>
<dbReference type="Gene3D" id="1.10.150.240">
    <property type="entry name" value="Putative phosphatase, domain 2"/>
    <property type="match status" value="1"/>
</dbReference>
<sequence>MKANISTLIFDVNETLLDLQPLKDSINSALNDENAAEVWFSELLQYSLVESITGSYHDFSKIAASVLKMNARKHDLDLEDEKIGEILSPISSLHAYPEVAEGLAKLKQAGYKMIAFSNGKPSVLIDQLEFAGLQQYFDLILSVDAVKKYKPHPDTYSFAVEKAGAELNTSMMVAAHGWDIAGAARAGMQTAFIQREGKFVFPLAPEPTIISKDIRSLASELS</sequence>
<dbReference type="Pfam" id="PF00702">
    <property type="entry name" value="Hydrolase"/>
    <property type="match status" value="1"/>
</dbReference>
<dbReference type="AlphaFoldDB" id="A0A2T6AM04"/>
<evidence type="ECO:0000313" key="3">
    <source>
        <dbReference type="EMBL" id="PTX44851.1"/>
    </source>
</evidence>
<dbReference type="InterPro" id="IPR023214">
    <property type="entry name" value="HAD_sf"/>
</dbReference>
<protein>
    <submittedName>
        <fullName evidence="3">2-haloacid dehalogenase</fullName>
    </submittedName>
</protein>
<accession>A0A2T6AM04</accession>
<dbReference type="PANTHER" id="PTHR43316">
    <property type="entry name" value="HYDROLASE, HALOACID DELAHOGENASE-RELATED"/>
    <property type="match status" value="1"/>
</dbReference>